<reference evidence="1 2" key="1">
    <citation type="journal article" date="2016" name="Nat. Commun.">
        <title>Thousands of microbial genomes shed light on interconnected biogeochemical processes in an aquifer system.</title>
        <authorList>
            <person name="Anantharaman K."/>
            <person name="Brown C.T."/>
            <person name="Hug L.A."/>
            <person name="Sharon I."/>
            <person name="Castelle C.J."/>
            <person name="Probst A.J."/>
            <person name="Thomas B.C."/>
            <person name="Singh A."/>
            <person name="Wilkins M.J."/>
            <person name="Karaoz U."/>
            <person name="Brodie E.L."/>
            <person name="Williams K.H."/>
            <person name="Hubbard S.S."/>
            <person name="Banfield J.F."/>
        </authorList>
    </citation>
    <scope>NUCLEOTIDE SEQUENCE [LARGE SCALE GENOMIC DNA]</scope>
</reference>
<evidence type="ECO:0000313" key="2">
    <source>
        <dbReference type="Proteomes" id="UP000178794"/>
    </source>
</evidence>
<dbReference type="AlphaFoldDB" id="A0A1F6DDY3"/>
<accession>A0A1F6DDY3</accession>
<gene>
    <name evidence="1" type="ORF">A3C89_01040</name>
</gene>
<protein>
    <submittedName>
        <fullName evidence="1">Uncharacterized protein</fullName>
    </submittedName>
</protein>
<name>A0A1F6DDY3_9BACT</name>
<comment type="caution">
    <text evidence="1">The sequence shown here is derived from an EMBL/GenBank/DDBJ whole genome shotgun (WGS) entry which is preliminary data.</text>
</comment>
<dbReference type="STRING" id="1798492.A3C89_01040"/>
<dbReference type="Proteomes" id="UP000178794">
    <property type="component" value="Unassembled WGS sequence"/>
</dbReference>
<proteinExistence type="predicted"/>
<organism evidence="1 2">
    <name type="scientific">Candidatus Kaiserbacteria bacterium RIFCSPHIGHO2_02_FULL_50_50</name>
    <dbReference type="NCBI Taxonomy" id="1798492"/>
    <lineage>
        <taxon>Bacteria</taxon>
        <taxon>Candidatus Kaiseribacteriota</taxon>
    </lineage>
</organism>
<evidence type="ECO:0000313" key="1">
    <source>
        <dbReference type="EMBL" id="OGG59527.1"/>
    </source>
</evidence>
<sequence>MYFSAEDHKADSDLSKISESDSFYARTVFFERCAVTMRKFLKMKELSVEQREFYEAVALTLQYEDDFVGDFAVEHIAVVAEAVFEQHLLEQGVSSEDYLEAAAYLESVMNAENGTASTLFETILDAHGHKEYTASVFFVVSDMIDVVNAHSASHAMH</sequence>
<dbReference type="EMBL" id="MFLF01000014">
    <property type="protein sequence ID" value="OGG59527.1"/>
    <property type="molecule type" value="Genomic_DNA"/>
</dbReference>